<dbReference type="Proteomes" id="UP000701702">
    <property type="component" value="Unassembled WGS sequence"/>
</dbReference>
<feature type="chain" id="PRO_5046963733" description="DUF1275 domain-containing protein" evidence="2">
    <location>
        <begin position="27"/>
        <end position="256"/>
    </location>
</feature>
<feature type="signal peptide" evidence="2">
    <location>
        <begin position="1"/>
        <end position="26"/>
    </location>
</feature>
<feature type="transmembrane region" description="Helical" evidence="1">
    <location>
        <begin position="139"/>
        <end position="156"/>
    </location>
</feature>
<dbReference type="Pfam" id="PF06912">
    <property type="entry name" value="DUF1275"/>
    <property type="match status" value="1"/>
</dbReference>
<keyword evidence="2" id="KW-0732">Signal</keyword>
<gene>
    <name evidence="3" type="ORF">LMG23994_00489</name>
</gene>
<evidence type="ECO:0000256" key="1">
    <source>
        <dbReference type="SAM" id="Phobius"/>
    </source>
</evidence>
<keyword evidence="1" id="KW-0812">Transmembrane</keyword>
<protein>
    <recommendedName>
        <fullName evidence="5">DUF1275 domain-containing protein</fullName>
    </recommendedName>
</protein>
<name>A0ABN7XUU3_9BURK</name>
<feature type="transmembrane region" description="Helical" evidence="1">
    <location>
        <begin position="111"/>
        <end position="133"/>
    </location>
</feature>
<evidence type="ECO:0008006" key="5">
    <source>
        <dbReference type="Google" id="ProtNLM"/>
    </source>
</evidence>
<feature type="transmembrane region" description="Helical" evidence="1">
    <location>
        <begin position="79"/>
        <end position="99"/>
    </location>
</feature>
<accession>A0ABN7XUU3</accession>
<feature type="transmembrane region" description="Helical" evidence="1">
    <location>
        <begin position="37"/>
        <end position="59"/>
    </location>
</feature>
<keyword evidence="4" id="KW-1185">Reference proteome</keyword>
<organism evidence="3 4">
    <name type="scientific">Cupriavidus pinatubonensis</name>
    <dbReference type="NCBI Taxonomy" id="248026"/>
    <lineage>
        <taxon>Bacteria</taxon>
        <taxon>Pseudomonadati</taxon>
        <taxon>Pseudomonadota</taxon>
        <taxon>Betaproteobacteria</taxon>
        <taxon>Burkholderiales</taxon>
        <taxon>Burkholderiaceae</taxon>
        <taxon>Cupriavidus</taxon>
    </lineage>
</organism>
<keyword evidence="1" id="KW-0472">Membrane</keyword>
<evidence type="ECO:0000256" key="2">
    <source>
        <dbReference type="SAM" id="SignalP"/>
    </source>
</evidence>
<evidence type="ECO:0000313" key="3">
    <source>
        <dbReference type="EMBL" id="CAG9164655.1"/>
    </source>
</evidence>
<proteinExistence type="predicted"/>
<evidence type="ECO:0000313" key="4">
    <source>
        <dbReference type="Proteomes" id="UP000701702"/>
    </source>
</evidence>
<dbReference type="EMBL" id="CAJZAF010000002">
    <property type="protein sequence ID" value="CAG9164655.1"/>
    <property type="molecule type" value="Genomic_DNA"/>
</dbReference>
<reference evidence="3 4" key="1">
    <citation type="submission" date="2021-08" db="EMBL/GenBank/DDBJ databases">
        <authorList>
            <person name="Peeters C."/>
        </authorList>
    </citation>
    <scope>NUCLEOTIDE SEQUENCE [LARGE SCALE GENOMIC DNA]</scope>
    <source>
        <strain evidence="3 4">LMG 23994</strain>
    </source>
</reference>
<keyword evidence="1" id="KW-1133">Transmembrane helix</keyword>
<dbReference type="PANTHER" id="PTHR37314:SF5">
    <property type="entry name" value="SLR0142 PROTEIN"/>
    <property type="match status" value="1"/>
</dbReference>
<comment type="caution">
    <text evidence="3">The sequence shown here is derived from an EMBL/GenBank/DDBJ whole genome shotgun (WGS) entry which is preliminary data.</text>
</comment>
<dbReference type="InterPro" id="IPR010699">
    <property type="entry name" value="DUF1275"/>
</dbReference>
<sequence>MCQHVYCAACAAAGTAVSTAPRPDLAASAPGPATGCILAFIAGYVDVVGFVSLFGLFTAHVTGNFIMIGVDVTGNEAGLLAKLLALPAFVLAVAATRVAEVRLGKSGRSPVAPLLLTEAVLLLLFMAASLHAAPVTDPSAPAALVAGMLAVMAMGIQNALSRTSLLELGPTTIMTGNTTQIVIDLVDLPSASGPQREAIRRRLRKMGPALAAFALGAILGAVGYATLSVWCVLLPAVLLVAIGIPAWRHGQPSAAS</sequence>
<feature type="transmembrane region" description="Helical" evidence="1">
    <location>
        <begin position="209"/>
        <end position="242"/>
    </location>
</feature>
<dbReference type="PANTHER" id="PTHR37314">
    <property type="entry name" value="SLR0142 PROTEIN"/>
    <property type="match status" value="1"/>
</dbReference>